<gene>
    <name evidence="1" type="ORF">BaRGS_00005155</name>
</gene>
<proteinExistence type="predicted"/>
<dbReference type="AlphaFoldDB" id="A0ABD0LWS3"/>
<organism evidence="1 2">
    <name type="scientific">Batillaria attramentaria</name>
    <dbReference type="NCBI Taxonomy" id="370345"/>
    <lineage>
        <taxon>Eukaryota</taxon>
        <taxon>Metazoa</taxon>
        <taxon>Spiralia</taxon>
        <taxon>Lophotrochozoa</taxon>
        <taxon>Mollusca</taxon>
        <taxon>Gastropoda</taxon>
        <taxon>Caenogastropoda</taxon>
        <taxon>Sorbeoconcha</taxon>
        <taxon>Cerithioidea</taxon>
        <taxon>Batillariidae</taxon>
        <taxon>Batillaria</taxon>
    </lineage>
</organism>
<evidence type="ECO:0000313" key="1">
    <source>
        <dbReference type="EMBL" id="KAK7503616.1"/>
    </source>
</evidence>
<accession>A0ABD0LWS3</accession>
<evidence type="ECO:0000313" key="2">
    <source>
        <dbReference type="Proteomes" id="UP001519460"/>
    </source>
</evidence>
<dbReference type="EMBL" id="JACVVK020000019">
    <property type="protein sequence ID" value="KAK7503616.1"/>
    <property type="molecule type" value="Genomic_DNA"/>
</dbReference>
<feature type="non-terminal residue" evidence="1">
    <location>
        <position position="1"/>
    </location>
</feature>
<dbReference type="Proteomes" id="UP001519460">
    <property type="component" value="Unassembled WGS sequence"/>
</dbReference>
<reference evidence="1 2" key="1">
    <citation type="journal article" date="2023" name="Sci. Data">
        <title>Genome assembly of the Korean intertidal mud-creeper Batillaria attramentaria.</title>
        <authorList>
            <person name="Patra A.K."/>
            <person name="Ho P.T."/>
            <person name="Jun S."/>
            <person name="Lee S.J."/>
            <person name="Kim Y."/>
            <person name="Won Y.J."/>
        </authorList>
    </citation>
    <scope>NUCLEOTIDE SEQUENCE [LARGE SCALE GENOMIC DNA]</scope>
    <source>
        <strain evidence="1">Wonlab-2016</strain>
    </source>
</reference>
<name>A0ABD0LWS3_9CAEN</name>
<keyword evidence="2" id="KW-1185">Reference proteome</keyword>
<comment type="caution">
    <text evidence="1">The sequence shown here is derived from an EMBL/GenBank/DDBJ whole genome shotgun (WGS) entry which is preliminary data.</text>
</comment>
<sequence>IIPFNCPFPDIHATTVFKRFPVSLREPVDTPGLGREEGLSITAQRKDGGLKEFDSVTCVCDSVWKTLWLVNKRSLMLLLLLSHSATPIYCQFSERQVGLSVTDRSPFGKVHHHAAFHVSHEPYTTGNGAARVL</sequence>
<protein>
    <submittedName>
        <fullName evidence="1">Uncharacterized protein</fullName>
    </submittedName>
</protein>